<feature type="coiled-coil region" evidence="1">
    <location>
        <begin position="18"/>
        <end position="56"/>
    </location>
</feature>
<dbReference type="EMBL" id="SNRW01000173">
    <property type="protein sequence ID" value="KAA6402851.1"/>
    <property type="molecule type" value="Genomic_DNA"/>
</dbReference>
<dbReference type="Proteomes" id="UP000324800">
    <property type="component" value="Unassembled WGS sequence"/>
</dbReference>
<reference evidence="4 5" key="1">
    <citation type="submission" date="2019-03" db="EMBL/GenBank/DDBJ databases">
        <title>Single cell metagenomics reveals metabolic interactions within the superorganism composed of flagellate Streblomastix strix and complex community of Bacteroidetes bacteria on its surface.</title>
        <authorList>
            <person name="Treitli S.C."/>
            <person name="Kolisko M."/>
            <person name="Husnik F."/>
            <person name="Keeling P."/>
            <person name="Hampl V."/>
        </authorList>
    </citation>
    <scope>NUCLEOTIDE SEQUENCE [LARGE SCALE GENOMIC DNA]</scope>
    <source>
        <strain evidence="4">ST1C</strain>
    </source>
</reference>
<evidence type="ECO:0000256" key="2">
    <source>
        <dbReference type="SAM" id="MobiDB-lite"/>
    </source>
</evidence>
<evidence type="ECO:0000313" key="5">
    <source>
        <dbReference type="Proteomes" id="UP000324800"/>
    </source>
</evidence>
<sequence>MMQIDDNCNEYRTSDNVHKNIERVNQIIEDKYEHAQQQIEASLARVEQKTTALRQQSLFQRLHTTRNASAVVFPHVQTKGKKDARQPTPEGYWDLKMGTQEQTPQVGRNSAYKSVARSKSAPMRIDDSDPGENTEDIFASNTMMRKSRY</sequence>
<gene>
    <name evidence="3" type="ORF">EZS28_001617</name>
    <name evidence="4" type="ORF">EZS28_001622</name>
</gene>
<feature type="compositionally biased region" description="Polar residues" evidence="2">
    <location>
        <begin position="99"/>
        <end position="112"/>
    </location>
</feature>
<name>A0A5J4X7Y5_9EUKA</name>
<evidence type="ECO:0000313" key="4">
    <source>
        <dbReference type="EMBL" id="KAA6402856.1"/>
    </source>
</evidence>
<feature type="region of interest" description="Disordered" evidence="2">
    <location>
        <begin position="98"/>
        <end position="149"/>
    </location>
</feature>
<feature type="compositionally biased region" description="Polar residues" evidence="2">
    <location>
        <begin position="139"/>
        <end position="149"/>
    </location>
</feature>
<keyword evidence="1" id="KW-0175">Coiled coil</keyword>
<dbReference type="AlphaFoldDB" id="A0A5J4X7Y5"/>
<evidence type="ECO:0000256" key="1">
    <source>
        <dbReference type="SAM" id="Coils"/>
    </source>
</evidence>
<accession>A0A5J4X7Y5</accession>
<comment type="caution">
    <text evidence="4">The sequence shown here is derived from an EMBL/GenBank/DDBJ whole genome shotgun (WGS) entry which is preliminary data.</text>
</comment>
<dbReference type="EMBL" id="SNRW01000173">
    <property type="protein sequence ID" value="KAA6402856.1"/>
    <property type="molecule type" value="Genomic_DNA"/>
</dbReference>
<organism evidence="4 5">
    <name type="scientific">Streblomastix strix</name>
    <dbReference type="NCBI Taxonomy" id="222440"/>
    <lineage>
        <taxon>Eukaryota</taxon>
        <taxon>Metamonada</taxon>
        <taxon>Preaxostyla</taxon>
        <taxon>Oxymonadida</taxon>
        <taxon>Streblomastigidae</taxon>
        <taxon>Streblomastix</taxon>
    </lineage>
</organism>
<proteinExistence type="predicted"/>
<evidence type="ECO:0000313" key="3">
    <source>
        <dbReference type="EMBL" id="KAA6402851.1"/>
    </source>
</evidence>
<protein>
    <submittedName>
        <fullName evidence="4">Uncharacterized protein</fullName>
    </submittedName>
</protein>